<dbReference type="AlphaFoldDB" id="S7Q8W8"/>
<gene>
    <name evidence="1" type="ORF">D623_10017748</name>
</gene>
<proteinExistence type="predicted"/>
<dbReference type="Proteomes" id="UP000052978">
    <property type="component" value="Unassembled WGS sequence"/>
</dbReference>
<name>S7Q8W8_MYOBR</name>
<reference evidence="1 2" key="1">
    <citation type="journal article" date="2013" name="Nat. Commun.">
        <title>Genome analysis reveals insights into physiology and longevity of the Brandt's bat Myotis brandtii.</title>
        <authorList>
            <person name="Seim I."/>
            <person name="Fang X."/>
            <person name="Xiong Z."/>
            <person name="Lobanov A.V."/>
            <person name="Huang Z."/>
            <person name="Ma S."/>
            <person name="Feng Y."/>
            <person name="Turanov A.A."/>
            <person name="Zhu Y."/>
            <person name="Lenz T.L."/>
            <person name="Gerashchenko M.V."/>
            <person name="Fan D."/>
            <person name="Hee Yim S."/>
            <person name="Yao X."/>
            <person name="Jordan D."/>
            <person name="Xiong Y."/>
            <person name="Ma Y."/>
            <person name="Lyapunov A.N."/>
            <person name="Chen G."/>
            <person name="Kulakova O.I."/>
            <person name="Sun Y."/>
            <person name="Lee S.G."/>
            <person name="Bronson R.T."/>
            <person name="Moskalev A.A."/>
            <person name="Sunyaev S.R."/>
            <person name="Zhang G."/>
            <person name="Krogh A."/>
            <person name="Wang J."/>
            <person name="Gladyshev V.N."/>
        </authorList>
    </citation>
    <scope>NUCLEOTIDE SEQUENCE [LARGE SCALE GENOMIC DNA]</scope>
</reference>
<dbReference type="EMBL" id="KE164353">
    <property type="protein sequence ID" value="EPQ17347.1"/>
    <property type="molecule type" value="Genomic_DNA"/>
</dbReference>
<sequence>MELQTDKCYEQKCKAFLRMNEEFDGELSRKQGLVVSKHCFLSPCRGSLKQLKGGEYSTGKWSVCLGWAVASASSLNPQPE</sequence>
<evidence type="ECO:0000313" key="2">
    <source>
        <dbReference type="Proteomes" id="UP000052978"/>
    </source>
</evidence>
<evidence type="ECO:0000313" key="1">
    <source>
        <dbReference type="EMBL" id="EPQ17347.1"/>
    </source>
</evidence>
<organism evidence="1 2">
    <name type="scientific">Myotis brandtii</name>
    <name type="common">Brandt's bat</name>
    <dbReference type="NCBI Taxonomy" id="109478"/>
    <lineage>
        <taxon>Eukaryota</taxon>
        <taxon>Metazoa</taxon>
        <taxon>Chordata</taxon>
        <taxon>Craniata</taxon>
        <taxon>Vertebrata</taxon>
        <taxon>Euteleostomi</taxon>
        <taxon>Mammalia</taxon>
        <taxon>Eutheria</taxon>
        <taxon>Laurasiatheria</taxon>
        <taxon>Chiroptera</taxon>
        <taxon>Yangochiroptera</taxon>
        <taxon>Vespertilionidae</taxon>
        <taxon>Myotis</taxon>
    </lineage>
</organism>
<accession>S7Q8W8</accession>
<keyword evidence="2" id="KW-1185">Reference proteome</keyword>
<protein>
    <submittedName>
        <fullName evidence="1">Uncharacterized protein</fullName>
    </submittedName>
</protein>